<evidence type="ECO:0000256" key="9">
    <source>
        <dbReference type="SAM" id="MobiDB-lite"/>
    </source>
</evidence>
<comment type="subcellular location">
    <subcellularLocation>
        <location evidence="1">Endoplasmic reticulum membrane</location>
        <topology evidence="1">Multi-pass membrane protein</topology>
    </subcellularLocation>
</comment>
<accession>A0AAV4DWF9</accession>
<feature type="compositionally biased region" description="Acidic residues" evidence="9">
    <location>
        <begin position="305"/>
        <end position="315"/>
    </location>
</feature>
<feature type="transmembrane region" description="Helical" evidence="10">
    <location>
        <begin position="171"/>
        <end position="190"/>
    </location>
</feature>
<sequence length="527" mass="58470">MASLDDGVDDNHAKKMEQKLTVLLGPYEPIIMQVQSLLVWEYPWRSTILFAIIHLIFWFICTTSSRFFFLISVLTMAVVLLDTWKNRIWPEIRVPPKEPEDKDGWTPVHPRLLSVPEISTHLSNAFFFGKRVVKQIRTYRISHPLVFCLGSTTFFTATAFLGYYISGFMLAYITIMSFMLWPSVLYHSILRKLYLKLEPNFMWLDYKMRNTCRSVVTLGGRISIGQPAAGDGPHVQVVSEDDFVPQMDPEIVAALAKAITDSEEENGNSALATPRLSKSPSFNNSEEETIEQDFEPSINQMPSFDDLDNTDEELDLPSGNMSHSSSRLSALRSSATPHFGDTDSEDEFALTHGLDSNNSNSNSGSKAAKTTTASASSAAGSGLPSIAGALVARTLSSMVESAMQGVASLSQGQTASASSLIPRTGAKITYTCSEEGESIDFTRPEPTIAESEDEEEEEDRHYDGDYDDNDDESTEVFDVQDGGHRFERGRSTDDGTDGSDQIAEIERDFDFLRDLDSDTADDKTDSF</sequence>
<comment type="similarity">
    <text evidence="2">Belongs to the RETREG family.</text>
</comment>
<dbReference type="GO" id="GO:0005789">
    <property type="term" value="C:endoplasmic reticulum membrane"/>
    <property type="evidence" value="ECO:0007669"/>
    <property type="project" value="UniProtKB-SubCell"/>
</dbReference>
<dbReference type="CDD" id="cd22558">
    <property type="entry name" value="RETR_RHD"/>
    <property type="match status" value="1"/>
</dbReference>
<gene>
    <name evidence="12" type="ORF">PoB_007490900</name>
</gene>
<feature type="region of interest" description="Disordered" evidence="9">
    <location>
        <begin position="481"/>
        <end position="500"/>
    </location>
</feature>
<comment type="caution">
    <text evidence="12">The sequence shown here is derived from an EMBL/GenBank/DDBJ whole genome shotgun (WGS) entry which is preliminary data.</text>
</comment>
<name>A0AAV4DWF9_9GAST</name>
<dbReference type="InterPro" id="IPR043384">
    <property type="entry name" value="RETREG1/3"/>
</dbReference>
<keyword evidence="4 10" id="KW-0812">Transmembrane</keyword>
<feature type="compositionally biased region" description="Low complexity" evidence="9">
    <location>
        <begin position="356"/>
        <end position="368"/>
    </location>
</feature>
<dbReference type="EMBL" id="BLXT01008389">
    <property type="protein sequence ID" value="GFO48404.1"/>
    <property type="molecule type" value="Genomic_DNA"/>
</dbReference>
<keyword evidence="8 10" id="KW-0472">Membrane</keyword>
<keyword evidence="7" id="KW-0072">Autophagy</keyword>
<dbReference type="Proteomes" id="UP000735302">
    <property type="component" value="Unassembled WGS sequence"/>
</dbReference>
<evidence type="ECO:0000259" key="11">
    <source>
        <dbReference type="Pfam" id="PF24456"/>
    </source>
</evidence>
<evidence type="ECO:0000256" key="8">
    <source>
        <dbReference type="ARBA" id="ARBA00023136"/>
    </source>
</evidence>
<reference evidence="12 13" key="1">
    <citation type="journal article" date="2021" name="Elife">
        <title>Chloroplast acquisition without the gene transfer in kleptoplastic sea slugs, Plakobranchus ocellatus.</title>
        <authorList>
            <person name="Maeda T."/>
            <person name="Takahashi S."/>
            <person name="Yoshida T."/>
            <person name="Shimamura S."/>
            <person name="Takaki Y."/>
            <person name="Nagai Y."/>
            <person name="Toyoda A."/>
            <person name="Suzuki Y."/>
            <person name="Arimoto A."/>
            <person name="Ishii H."/>
            <person name="Satoh N."/>
            <person name="Nishiyama T."/>
            <person name="Hasebe M."/>
            <person name="Maruyama T."/>
            <person name="Minagawa J."/>
            <person name="Obokata J."/>
            <person name="Shigenobu S."/>
        </authorList>
    </citation>
    <scope>NUCLEOTIDE SEQUENCE [LARGE SCALE GENOMIC DNA]</scope>
</reference>
<evidence type="ECO:0000256" key="3">
    <source>
        <dbReference type="ARBA" id="ARBA00022553"/>
    </source>
</evidence>
<feature type="compositionally biased region" description="Low complexity" evidence="9">
    <location>
        <begin position="324"/>
        <end position="335"/>
    </location>
</feature>
<keyword evidence="3" id="KW-0597">Phosphoprotein</keyword>
<dbReference type="AlphaFoldDB" id="A0AAV4DWF9"/>
<feature type="transmembrane region" description="Helical" evidence="10">
    <location>
        <begin position="144"/>
        <end position="165"/>
    </location>
</feature>
<evidence type="ECO:0000313" key="13">
    <source>
        <dbReference type="Proteomes" id="UP000735302"/>
    </source>
</evidence>
<keyword evidence="6 10" id="KW-1133">Transmembrane helix</keyword>
<keyword evidence="13" id="KW-1185">Reference proteome</keyword>
<feature type="compositionally biased region" description="Polar residues" evidence="9">
    <location>
        <begin position="267"/>
        <end position="284"/>
    </location>
</feature>
<evidence type="ECO:0000256" key="2">
    <source>
        <dbReference type="ARBA" id="ARBA00006299"/>
    </source>
</evidence>
<protein>
    <submittedName>
        <fullName evidence="12">Protein fam134c-like</fullName>
    </submittedName>
</protein>
<organism evidence="12 13">
    <name type="scientific">Plakobranchus ocellatus</name>
    <dbReference type="NCBI Taxonomy" id="259542"/>
    <lineage>
        <taxon>Eukaryota</taxon>
        <taxon>Metazoa</taxon>
        <taxon>Spiralia</taxon>
        <taxon>Lophotrochozoa</taxon>
        <taxon>Mollusca</taxon>
        <taxon>Gastropoda</taxon>
        <taxon>Heterobranchia</taxon>
        <taxon>Euthyneura</taxon>
        <taxon>Panpulmonata</taxon>
        <taxon>Sacoglossa</taxon>
        <taxon>Placobranchoidea</taxon>
        <taxon>Plakobranchidae</taxon>
        <taxon>Plakobranchus</taxon>
    </lineage>
</organism>
<dbReference type="GO" id="GO:0061709">
    <property type="term" value="P:reticulophagy"/>
    <property type="evidence" value="ECO:0007669"/>
    <property type="project" value="InterPro"/>
</dbReference>
<feature type="compositionally biased region" description="Acidic residues" evidence="9">
    <location>
        <begin position="285"/>
        <end position="294"/>
    </location>
</feature>
<feature type="region of interest" description="Disordered" evidence="9">
    <location>
        <begin position="263"/>
        <end position="368"/>
    </location>
</feature>
<feature type="region of interest" description="Disordered" evidence="9">
    <location>
        <begin position="435"/>
        <end position="473"/>
    </location>
</feature>
<evidence type="ECO:0000256" key="4">
    <source>
        <dbReference type="ARBA" id="ARBA00022692"/>
    </source>
</evidence>
<feature type="domain" description="RETREG1-3/ARL6IP-like N-terminal reticulon-homology" evidence="11">
    <location>
        <begin position="25"/>
        <end position="208"/>
    </location>
</feature>
<evidence type="ECO:0000256" key="6">
    <source>
        <dbReference type="ARBA" id="ARBA00022989"/>
    </source>
</evidence>
<feature type="transmembrane region" description="Helical" evidence="10">
    <location>
        <begin position="42"/>
        <end position="60"/>
    </location>
</feature>
<dbReference type="Pfam" id="PF24456">
    <property type="entry name" value="RHD_RETREG1-3"/>
    <property type="match status" value="1"/>
</dbReference>
<evidence type="ECO:0000256" key="10">
    <source>
        <dbReference type="SAM" id="Phobius"/>
    </source>
</evidence>
<evidence type="ECO:0000256" key="5">
    <source>
        <dbReference type="ARBA" id="ARBA00022824"/>
    </source>
</evidence>
<dbReference type="PANTHER" id="PTHR28659:SF2">
    <property type="entry name" value="RETICULON-LIKE PROTEIN"/>
    <property type="match status" value="1"/>
</dbReference>
<evidence type="ECO:0000313" key="12">
    <source>
        <dbReference type="EMBL" id="GFO48404.1"/>
    </source>
</evidence>
<keyword evidence="5" id="KW-0256">Endoplasmic reticulum</keyword>
<dbReference type="InterPro" id="IPR057282">
    <property type="entry name" value="RETREG1-3-like_RHD"/>
</dbReference>
<dbReference type="PANTHER" id="PTHR28659">
    <property type="entry name" value="RETICULON-LIKE PROTEIN"/>
    <property type="match status" value="1"/>
</dbReference>
<proteinExistence type="inferred from homology"/>
<evidence type="ECO:0000256" key="7">
    <source>
        <dbReference type="ARBA" id="ARBA00023006"/>
    </source>
</evidence>
<evidence type="ECO:0000256" key="1">
    <source>
        <dbReference type="ARBA" id="ARBA00004477"/>
    </source>
</evidence>
<feature type="compositionally biased region" description="Basic and acidic residues" evidence="9">
    <location>
        <begin position="481"/>
        <end position="493"/>
    </location>
</feature>